<sequence length="1214" mass="136409">MKNGGKSDSQAFAEEVVRWLEGLTVEGKPYREYIAQGTTGDEANVVDRLFTQGLLARLGYDESRVIYNQQKGSEKPDWLVCLEPGGAPYFLVEDKATGEDLAAHQEQLFRYMRRLGVPRGVLTNGRELLVYEAGNGPPTAVLHISFRELLEGGLFKEESLSALRALYGRLARERVQAKERWIEDLTMTKEGKPHAPDGKTWPKEARIPVIPAKGEGFLQRFTEEVREVLGELKEDALAQLRTRLEELKAAEKRLWGPNGQRQKSIREEFTEVRDRLLKELEGHLSEAPMAEVKRELQAPWEEGATAWRGKADRLRGYLPRDKTSSGRVEVVLKRLEELALLYEEGRHRLEEDHGEAVQTKEAFTRWKARHGFLLGIEAKGDLERRALEEFATQTAYIFFVRLLLVRIAEDKGLLTRMFTNGGVAKWFREVEPYYLGEGKEAPEGLKAFFSLVFGRAEREVYAHFFAEGTFDWYRPSRPLALELLWKLAHYDFRDVDQDIIGHLYAHYATEEHRHHTGMYYTPPEVVDYILDRVGFRGKEVATATLLDPACGSGTFLVRAARRVLEAFRDKGGKIPEENLPFALKAVAESLVGLDVNPFACYLAEINLLIQVIDLLEGIKHLGQDVGLDRFRVYNTDTLVARFPSAAFLDGDLWPEEKVKLTPEAFDFVVGNPPYVRADAPGMKEYRDAVKNQLPLREGVEGVLQKKWDLYVPFVALALEWAKPGGKVGLLVSVSIESASFAEAIRNRLLQHTLLEVAHLNGKALFPDAVVDNTILVVQKASPPEGHQVLRRHFSGKPGVSEPEKEEWVPQKGFAFSRVGTLAVGKGCVPLGDICYVSKGMVLHAKDGSFRLEDLLSEVPDSRHPRPYVNGELIDHFAPEGLLWLEYGPGLRAPAEVYAPTFPELWDREKMLFQRVLRKRLHKAIWDRGQYGSFLTANHTATVAVRWCDLKGVRNRQLGKPNNRERLRKEALSADYDMGYLVGIVNTEAASRRSGFQDVSGGVKEASPNLVKAIPIPQASPSEKRRVRRLALALEGLARKLSALKEEGWDLNPEAPRAPAKAFFAVSLAPLGAAKVAWALEELEANIPLRDLFRDGDTLYARGRKGAPRPVVRVQDGDKAEALEWFVEVAKAPGSSLAGKTWSQLLSGGYKVPRNRDEALLALRKVAQQEARVKKLLARQAALKEALERLAEDLYRRSCDVDREDGEGNGESPVD</sequence>
<dbReference type="Pfam" id="PF02384">
    <property type="entry name" value="N6_Mtase"/>
    <property type="match status" value="1"/>
</dbReference>
<dbReference type="RefSeq" id="WP_003049279.1">
    <property type="nucleotide sequence ID" value="NZ_CP010825.1"/>
</dbReference>
<comment type="catalytic activity">
    <reaction evidence="5">
        <text>a 2'-deoxyadenosine in DNA + S-adenosyl-L-methionine = an N(6)-methyl-2'-deoxyadenosine in DNA + S-adenosyl-L-homocysteine + H(+)</text>
        <dbReference type="Rhea" id="RHEA:15197"/>
        <dbReference type="Rhea" id="RHEA-COMP:12418"/>
        <dbReference type="Rhea" id="RHEA-COMP:12419"/>
        <dbReference type="ChEBI" id="CHEBI:15378"/>
        <dbReference type="ChEBI" id="CHEBI:57856"/>
        <dbReference type="ChEBI" id="CHEBI:59789"/>
        <dbReference type="ChEBI" id="CHEBI:90615"/>
        <dbReference type="ChEBI" id="CHEBI:90616"/>
        <dbReference type="EC" id="2.1.1.72"/>
    </reaction>
</comment>
<reference evidence="9" key="1">
    <citation type="journal article" date="2015" name="PLoS ONE">
        <title>Complete Genome Sequence of Thermus aquaticus Y51MC23.</title>
        <authorList>
            <person name="Brumm P.J."/>
            <person name="Monsma S."/>
            <person name="Keough B."/>
            <person name="Jasinovica S."/>
            <person name="Ferguson E."/>
            <person name="Schoenfeld T."/>
            <person name="Lodes M."/>
            <person name="Mead D.A."/>
        </authorList>
    </citation>
    <scope>NUCLEOTIDE SEQUENCE [LARGE SCALE GENOMIC DNA]</scope>
    <source>
        <strain evidence="9">BAA-2747 / Y51MC23</strain>
    </source>
</reference>
<name>A0ABM5VQA7_THEA5</name>
<evidence type="ECO:0000313" key="8">
    <source>
        <dbReference type="EMBL" id="ALJ92271.1"/>
    </source>
</evidence>
<gene>
    <name evidence="8" type="ORF">TO73_2742</name>
</gene>
<protein>
    <recommendedName>
        <fullName evidence="1">site-specific DNA-methyltransferase (adenine-specific)</fullName>
        <ecNumber evidence="1">2.1.1.72</ecNumber>
    </recommendedName>
</protein>
<feature type="domain" description="DNA methylase adenine-specific" evidence="7">
    <location>
        <begin position="497"/>
        <end position="788"/>
    </location>
</feature>
<geneLocation type="plasmid" evidence="8 9">
    <name>pTA69</name>
</geneLocation>
<evidence type="ECO:0000256" key="3">
    <source>
        <dbReference type="ARBA" id="ARBA00022679"/>
    </source>
</evidence>
<accession>A0ABM5VQA7</accession>
<evidence type="ECO:0000256" key="1">
    <source>
        <dbReference type="ARBA" id="ARBA00011900"/>
    </source>
</evidence>
<dbReference type="PRINTS" id="PR00507">
    <property type="entry name" value="N12N6MTFRASE"/>
</dbReference>
<dbReference type="InterPro" id="IPR029063">
    <property type="entry name" value="SAM-dependent_MTases_sf"/>
</dbReference>
<dbReference type="Proteomes" id="UP000058660">
    <property type="component" value="Plasmid pTA69"/>
</dbReference>
<keyword evidence="8" id="KW-0614">Plasmid</keyword>
<dbReference type="EC" id="2.1.1.72" evidence="1"/>
<dbReference type="InterPro" id="IPR002052">
    <property type="entry name" value="DNA_methylase_N6_adenine_CS"/>
</dbReference>
<dbReference type="Gene3D" id="3.40.50.150">
    <property type="entry name" value="Vaccinia Virus protein VP39"/>
    <property type="match status" value="1"/>
</dbReference>
<dbReference type="InterPro" id="IPR050953">
    <property type="entry name" value="N4_N6_ade-DNA_methylase"/>
</dbReference>
<keyword evidence="3 8" id="KW-0808">Transferase</keyword>
<evidence type="ECO:0000256" key="6">
    <source>
        <dbReference type="SAM" id="Coils"/>
    </source>
</evidence>
<keyword evidence="9" id="KW-1185">Reference proteome</keyword>
<evidence type="ECO:0000256" key="4">
    <source>
        <dbReference type="ARBA" id="ARBA00022747"/>
    </source>
</evidence>
<proteinExistence type="predicted"/>
<keyword evidence="2 8" id="KW-0489">Methyltransferase</keyword>
<keyword evidence="6" id="KW-0175">Coiled coil</keyword>
<evidence type="ECO:0000256" key="5">
    <source>
        <dbReference type="ARBA" id="ARBA00047942"/>
    </source>
</evidence>
<dbReference type="PANTHER" id="PTHR33841">
    <property type="entry name" value="DNA METHYLTRANSFERASE YEEA-RELATED"/>
    <property type="match status" value="1"/>
</dbReference>
<dbReference type="PANTHER" id="PTHR33841:SF1">
    <property type="entry name" value="DNA METHYLTRANSFERASE A"/>
    <property type="match status" value="1"/>
</dbReference>
<feature type="coiled-coil region" evidence="6">
    <location>
        <begin position="1165"/>
        <end position="1196"/>
    </location>
</feature>
<dbReference type="GO" id="GO:0032259">
    <property type="term" value="P:methylation"/>
    <property type="evidence" value="ECO:0007669"/>
    <property type="project" value="UniProtKB-KW"/>
</dbReference>
<keyword evidence="4" id="KW-0680">Restriction system</keyword>
<dbReference type="GO" id="GO:0009007">
    <property type="term" value="F:site-specific DNA-methyltransferase (adenine-specific) activity"/>
    <property type="evidence" value="ECO:0007669"/>
    <property type="project" value="UniProtKB-EC"/>
</dbReference>
<dbReference type="EMBL" id="CP010825">
    <property type="protein sequence ID" value="ALJ92271.1"/>
    <property type="molecule type" value="Genomic_DNA"/>
</dbReference>
<evidence type="ECO:0000259" key="7">
    <source>
        <dbReference type="Pfam" id="PF02384"/>
    </source>
</evidence>
<organism evidence="8 9">
    <name type="scientific">Thermus aquaticus (strain ATCC BAA-2747 / Y51MC23)</name>
    <dbReference type="NCBI Taxonomy" id="498848"/>
    <lineage>
        <taxon>Bacteria</taxon>
        <taxon>Thermotogati</taxon>
        <taxon>Deinococcota</taxon>
        <taxon>Deinococci</taxon>
        <taxon>Thermales</taxon>
        <taxon>Thermaceae</taxon>
        <taxon>Thermus</taxon>
    </lineage>
</organism>
<evidence type="ECO:0000313" key="9">
    <source>
        <dbReference type="Proteomes" id="UP000058660"/>
    </source>
</evidence>
<evidence type="ECO:0000256" key="2">
    <source>
        <dbReference type="ARBA" id="ARBA00022603"/>
    </source>
</evidence>
<dbReference type="SUPFAM" id="SSF53335">
    <property type="entry name" value="S-adenosyl-L-methionine-dependent methyltransferases"/>
    <property type="match status" value="1"/>
</dbReference>
<dbReference type="InterPro" id="IPR003356">
    <property type="entry name" value="DNA_methylase_A-5"/>
</dbReference>
<dbReference type="PROSITE" id="PS00092">
    <property type="entry name" value="N6_MTASE"/>
    <property type="match status" value="1"/>
</dbReference>